<reference evidence="2" key="1">
    <citation type="submission" date="2015-07" db="EMBL/GenBank/DDBJ databases">
        <title>MeaNS - Measles Nucleotide Surveillance Program.</title>
        <authorList>
            <person name="Tran T."/>
            <person name="Druce J."/>
        </authorList>
    </citation>
    <scope>NUCLEOTIDE SEQUENCE</scope>
    <source>
        <strain evidence="2">UCB-OBI-ISO-001</strain>
        <tissue evidence="2">Gonad</tissue>
    </source>
</reference>
<dbReference type="Pfam" id="PF21530">
    <property type="entry name" value="Pif1_2B_dom"/>
    <property type="match status" value="1"/>
</dbReference>
<feature type="domain" description="DNA helicase Pif1-like 2B" evidence="1">
    <location>
        <begin position="6"/>
        <end position="30"/>
    </location>
</feature>
<dbReference type="PANTHER" id="PTHR23274">
    <property type="entry name" value="DNA HELICASE-RELATED"/>
    <property type="match status" value="1"/>
</dbReference>
<evidence type="ECO:0000259" key="1">
    <source>
        <dbReference type="Pfam" id="PF21530"/>
    </source>
</evidence>
<name>A0A0L8I3M6_OCTBM</name>
<dbReference type="InterPro" id="IPR027417">
    <property type="entry name" value="P-loop_NTPase"/>
</dbReference>
<dbReference type="GO" id="GO:0005657">
    <property type="term" value="C:replication fork"/>
    <property type="evidence" value="ECO:0007669"/>
    <property type="project" value="TreeGrafter"/>
</dbReference>
<protein>
    <recommendedName>
        <fullName evidence="1">DNA helicase Pif1-like 2B domain-containing protein</fullName>
    </recommendedName>
</protein>
<dbReference type="STRING" id="37653.A0A0L8I3M6"/>
<dbReference type="InterPro" id="IPR049163">
    <property type="entry name" value="Pif1-like_2B_dom"/>
</dbReference>
<dbReference type="OrthoDB" id="7739316at2759"/>
<dbReference type="EMBL" id="KQ416704">
    <property type="protein sequence ID" value="KOF95655.1"/>
    <property type="molecule type" value="Genomic_DNA"/>
</dbReference>
<proteinExistence type="predicted"/>
<dbReference type="GO" id="GO:0006260">
    <property type="term" value="P:DNA replication"/>
    <property type="evidence" value="ECO:0007669"/>
    <property type="project" value="TreeGrafter"/>
</dbReference>
<dbReference type="AlphaFoldDB" id="A0A0L8I3M6"/>
<evidence type="ECO:0000313" key="2">
    <source>
        <dbReference type="EMBL" id="KOF95655.1"/>
    </source>
</evidence>
<accession>A0A0L8I3M6</accession>
<dbReference type="SUPFAM" id="SSF52540">
    <property type="entry name" value="P-loop containing nucleoside triphosphate hydrolases"/>
    <property type="match status" value="1"/>
</dbReference>
<dbReference type="PANTHER" id="PTHR23274:SF50">
    <property type="entry name" value="ATP-DEPENDENT DNA HELICASE"/>
    <property type="match status" value="1"/>
</dbReference>
<gene>
    <name evidence="2" type="ORF">OCBIM_22037615mg</name>
</gene>
<sequence length="106" mass="12014">MKKHSSIMLLRNLDPAVGHCSGMRYLVLNLHNHLIEADVANGTHAEIRIMIPRIPLITTEDYPFLFSRKLFPVKLAFGITPNLFQGQTLEKGGIYLPTPVFSHDQF</sequence>
<organism evidence="2">
    <name type="scientific">Octopus bimaculoides</name>
    <name type="common">California two-spotted octopus</name>
    <dbReference type="NCBI Taxonomy" id="37653"/>
    <lineage>
        <taxon>Eukaryota</taxon>
        <taxon>Metazoa</taxon>
        <taxon>Spiralia</taxon>
        <taxon>Lophotrochozoa</taxon>
        <taxon>Mollusca</taxon>
        <taxon>Cephalopoda</taxon>
        <taxon>Coleoidea</taxon>
        <taxon>Octopodiformes</taxon>
        <taxon>Octopoda</taxon>
        <taxon>Incirrata</taxon>
        <taxon>Octopodidae</taxon>
        <taxon>Octopus</taxon>
    </lineage>
</organism>